<dbReference type="PRINTS" id="PR01008">
    <property type="entry name" value="FLGLRINGFLGH"/>
</dbReference>
<reference evidence="15" key="1">
    <citation type="journal article" date="2018" name="Genome Biol.">
        <title>SKESA: strategic k-mer extension for scrupulous assemblies.</title>
        <authorList>
            <person name="Souvorov A."/>
            <person name="Agarwala R."/>
            <person name="Lipman D.J."/>
        </authorList>
    </citation>
    <scope>NUCLEOTIDE SEQUENCE</scope>
    <source>
        <strain evidence="15">BCW_3452</strain>
    </source>
</reference>
<evidence type="ECO:0000256" key="9">
    <source>
        <dbReference type="ARBA" id="ARBA00023139"/>
    </source>
</evidence>
<comment type="subunit">
    <text evidence="6">The basal body constitutes a major portion of the flagellar organelle and consists of four rings (L,P,S, and M) mounted on a central rod.</text>
</comment>
<dbReference type="GO" id="GO:0003774">
    <property type="term" value="F:cytoskeletal motor activity"/>
    <property type="evidence" value="ECO:0007669"/>
    <property type="project" value="InterPro"/>
</dbReference>
<comment type="function">
    <text evidence="1">Assembles around the rod to form the L-ring and probably protects the motor/basal body from shearing forces during rotation.</text>
</comment>
<dbReference type="GO" id="GO:0071973">
    <property type="term" value="P:bacterial-type flagellum-dependent cell motility"/>
    <property type="evidence" value="ECO:0007669"/>
    <property type="project" value="InterPro"/>
</dbReference>
<dbReference type="Proteomes" id="UP000863257">
    <property type="component" value="Unassembled WGS sequence"/>
</dbReference>
<accession>A0A8H9TFP9</accession>
<keyword evidence="10" id="KW-0975">Bacterial flagellum</keyword>
<keyword evidence="15" id="KW-0966">Cell projection</keyword>
<feature type="signal peptide" evidence="14">
    <location>
        <begin position="1"/>
        <end position="20"/>
    </location>
</feature>
<dbReference type="AlphaFoldDB" id="A0A8H9TFP9"/>
<evidence type="ECO:0000256" key="6">
    <source>
        <dbReference type="ARBA" id="ARBA00011439"/>
    </source>
</evidence>
<keyword evidence="9" id="KW-0564">Palmitate</keyword>
<evidence type="ECO:0000256" key="14">
    <source>
        <dbReference type="SAM" id="SignalP"/>
    </source>
</evidence>
<evidence type="ECO:0000256" key="3">
    <source>
        <dbReference type="ARBA" id="ARBA00004442"/>
    </source>
</evidence>
<keyword evidence="15" id="KW-0969">Cilium</keyword>
<organism evidence="15">
    <name type="scientific">Vibrio vulnificus</name>
    <dbReference type="NCBI Taxonomy" id="672"/>
    <lineage>
        <taxon>Bacteria</taxon>
        <taxon>Pseudomonadati</taxon>
        <taxon>Pseudomonadota</taxon>
        <taxon>Gammaproteobacteria</taxon>
        <taxon>Vibrionales</taxon>
        <taxon>Vibrionaceae</taxon>
        <taxon>Vibrio</taxon>
    </lineage>
</organism>
<evidence type="ECO:0000256" key="10">
    <source>
        <dbReference type="ARBA" id="ARBA00023143"/>
    </source>
</evidence>
<keyword evidence="15" id="KW-0282">Flagellum</keyword>
<protein>
    <submittedName>
        <fullName evidence="15">Flagellar basal body L-ring protein FlgH</fullName>
    </submittedName>
</protein>
<name>A0A8H9TFP9_VIBVL</name>
<evidence type="ECO:0000256" key="11">
    <source>
        <dbReference type="ARBA" id="ARBA00023237"/>
    </source>
</evidence>
<comment type="subcellular location">
    <subcellularLocation>
        <location evidence="2">Bacterial flagellum basal body</location>
    </subcellularLocation>
    <subcellularLocation>
        <location evidence="3">Cell outer membrane</location>
    </subcellularLocation>
    <subcellularLocation>
        <location evidence="4">Membrane</location>
        <topology evidence="4">Lipid-anchor</topology>
    </subcellularLocation>
</comment>
<keyword evidence="8" id="KW-0472">Membrane</keyword>
<keyword evidence="12" id="KW-0449">Lipoprotein</keyword>
<dbReference type="GO" id="GO:0009427">
    <property type="term" value="C:bacterial-type flagellum basal body, distal rod, L ring"/>
    <property type="evidence" value="ECO:0007669"/>
    <property type="project" value="InterPro"/>
</dbReference>
<evidence type="ECO:0000256" key="13">
    <source>
        <dbReference type="SAM" id="MobiDB-lite"/>
    </source>
</evidence>
<evidence type="ECO:0000256" key="2">
    <source>
        <dbReference type="ARBA" id="ARBA00004117"/>
    </source>
</evidence>
<feature type="compositionally biased region" description="Low complexity" evidence="13">
    <location>
        <begin position="90"/>
        <end position="101"/>
    </location>
</feature>
<evidence type="ECO:0000313" key="15">
    <source>
        <dbReference type="EMBL" id="HAS8540941.1"/>
    </source>
</evidence>
<proteinExistence type="inferred from homology"/>
<comment type="similarity">
    <text evidence="5">Belongs to the FlgH family.</text>
</comment>
<dbReference type="EMBL" id="DACRBY010000017">
    <property type="protein sequence ID" value="HAS8540941.1"/>
    <property type="molecule type" value="Genomic_DNA"/>
</dbReference>
<feature type="region of interest" description="Disordered" evidence="13">
    <location>
        <begin position="85"/>
        <end position="104"/>
    </location>
</feature>
<evidence type="ECO:0000256" key="8">
    <source>
        <dbReference type="ARBA" id="ARBA00023136"/>
    </source>
</evidence>
<evidence type="ECO:0000256" key="5">
    <source>
        <dbReference type="ARBA" id="ARBA00006929"/>
    </source>
</evidence>
<dbReference type="PROSITE" id="PS51257">
    <property type="entry name" value="PROKAR_LIPOPROTEIN"/>
    <property type="match status" value="1"/>
</dbReference>
<keyword evidence="11" id="KW-0998">Cell outer membrane</keyword>
<evidence type="ECO:0000256" key="7">
    <source>
        <dbReference type="ARBA" id="ARBA00022729"/>
    </source>
</evidence>
<feature type="chain" id="PRO_5034193298" evidence="14">
    <location>
        <begin position="21"/>
        <end position="228"/>
    </location>
</feature>
<dbReference type="GO" id="GO:0009279">
    <property type="term" value="C:cell outer membrane"/>
    <property type="evidence" value="ECO:0007669"/>
    <property type="project" value="UniProtKB-SubCell"/>
</dbReference>
<dbReference type="PANTHER" id="PTHR34933:SF1">
    <property type="entry name" value="FLAGELLAR L-RING PROTEIN"/>
    <property type="match status" value="1"/>
</dbReference>
<evidence type="ECO:0000256" key="4">
    <source>
        <dbReference type="ARBA" id="ARBA00004635"/>
    </source>
</evidence>
<keyword evidence="7 14" id="KW-0732">Signal</keyword>
<reference evidence="15" key="2">
    <citation type="submission" date="2019-01" db="EMBL/GenBank/DDBJ databases">
        <authorList>
            <consortium name="NCBI Pathogen Detection Project"/>
        </authorList>
    </citation>
    <scope>NUCLEOTIDE SEQUENCE</scope>
    <source>
        <strain evidence="15">BCW_3452</strain>
    </source>
</reference>
<sequence>MKKSMHRSLMAACVAGLLSACVSNDIPKQEDLSPFTSGDIAFPTKQISNGSIFSGASSPLMIGVGRSYNVGDIVIVRMSEDINAQDSTKSKVSQKSSSKSSMGLNAPNFIDTPYSIGFDMGHDEKVEGSGASSQSHSLEGSIAATVTSIYPNGVLELKGYKEITLENGIETIAITGRVREQDISTTDNSVSSNRLADAKIYYKGSGEIYDKSQSGWLTDVITGKYWPF</sequence>
<dbReference type="Pfam" id="PF02107">
    <property type="entry name" value="FlgH"/>
    <property type="match status" value="1"/>
</dbReference>
<gene>
    <name evidence="15" type="ORF">I7730_14215</name>
</gene>
<comment type="caution">
    <text evidence="15">The sequence shown here is derived from an EMBL/GenBank/DDBJ whole genome shotgun (WGS) entry which is preliminary data.</text>
</comment>
<dbReference type="InterPro" id="IPR000527">
    <property type="entry name" value="Flag_Lring"/>
</dbReference>
<evidence type="ECO:0000256" key="1">
    <source>
        <dbReference type="ARBA" id="ARBA00002591"/>
    </source>
</evidence>
<evidence type="ECO:0000256" key="12">
    <source>
        <dbReference type="ARBA" id="ARBA00023288"/>
    </source>
</evidence>
<dbReference type="PANTHER" id="PTHR34933">
    <property type="entry name" value="FLAGELLAR L-RING PROTEIN"/>
    <property type="match status" value="1"/>
</dbReference>